<feature type="compositionally biased region" description="Polar residues" evidence="1">
    <location>
        <begin position="308"/>
        <end position="328"/>
    </location>
</feature>
<dbReference type="Proteomes" id="UP001295794">
    <property type="component" value="Unassembled WGS sequence"/>
</dbReference>
<sequence length="688" mass="76309">MKKMHTLLIQSRRGCEEQGATLMHWSKSAFFPHHQRAHLQDSEPRAITKTMSLLSLPPEIIEHVLVEAVIAGHPNSVAAVSSCCRFLHSLVNEIWRELFLCLFDDPRTLQAIKDSAGQSTPANSTRANPFDWTTFTARIGAANSLRRGNAGADFRAFIDTVHTAAPSSPVRSDPTPRRSVVLPPILRTLTDSPKSKSLVWIEEILSEGLPAPLIYRLFNLFNSDGSEFSRPDFEDTAQGKAFSKLTFLAGLHFSDDEAASSARSMARSRIYNTKYLMSERCWGPFEPIDRSPDAYSWRLRMTGTNSNIKSSRVASNEKQPASETSSRNIAHPSSIVIGPDFYTDDGSDYEPDSNASDEQSDDSDSDDVMATPHFLQFLSSHGIDFTDVRTHPTYVFPAPHRVVPDYAFLAAARYLMECNMRERFEAEFEYYRDLSAASEAAKEVGLEPCEVVDAMQSLDLTRMGGAPGFWDVWRPENDEEHVLEQLSPVDQQQHAPVDKGKGKASAAEVVEGWDWAGVEGEWRRVVCWLDYRDLLMHNVDLSHAGFASSSAEDVQETIRIFPTSLRVSHYSKPPKPPPGSNPNDLIWRLPIIHIIGESWGTDTEEASRRSVEGTVRMIGDGCVRWSMVSSEAAGADPEWATESVQVGEIGSAAGIIGLWTGAEHTSTDPLGMTQSLLGLENCLTTSKR</sequence>
<protein>
    <recommendedName>
        <fullName evidence="4">F-box domain-containing protein</fullName>
    </recommendedName>
</protein>
<feature type="region of interest" description="Disordered" evidence="1">
    <location>
        <begin position="346"/>
        <end position="367"/>
    </location>
</feature>
<name>A0AAD2GZ89_9AGAR</name>
<gene>
    <name evidence="2" type="ORF">MYCIT1_LOCUS5435</name>
</gene>
<evidence type="ECO:0000256" key="1">
    <source>
        <dbReference type="SAM" id="MobiDB-lite"/>
    </source>
</evidence>
<proteinExistence type="predicted"/>
<accession>A0AAD2GZ89</accession>
<evidence type="ECO:0000313" key="2">
    <source>
        <dbReference type="EMBL" id="CAK5264887.1"/>
    </source>
</evidence>
<comment type="caution">
    <text evidence="2">The sequence shown here is derived from an EMBL/GenBank/DDBJ whole genome shotgun (WGS) entry which is preliminary data.</text>
</comment>
<dbReference type="InterPro" id="IPR036047">
    <property type="entry name" value="F-box-like_dom_sf"/>
</dbReference>
<feature type="compositionally biased region" description="Acidic residues" evidence="1">
    <location>
        <begin position="358"/>
        <end position="367"/>
    </location>
</feature>
<dbReference type="SUPFAM" id="SSF81383">
    <property type="entry name" value="F-box domain"/>
    <property type="match status" value="1"/>
</dbReference>
<organism evidence="2 3">
    <name type="scientific">Mycena citricolor</name>
    <dbReference type="NCBI Taxonomy" id="2018698"/>
    <lineage>
        <taxon>Eukaryota</taxon>
        <taxon>Fungi</taxon>
        <taxon>Dikarya</taxon>
        <taxon>Basidiomycota</taxon>
        <taxon>Agaricomycotina</taxon>
        <taxon>Agaricomycetes</taxon>
        <taxon>Agaricomycetidae</taxon>
        <taxon>Agaricales</taxon>
        <taxon>Marasmiineae</taxon>
        <taxon>Mycenaceae</taxon>
        <taxon>Mycena</taxon>
    </lineage>
</organism>
<feature type="region of interest" description="Disordered" evidence="1">
    <location>
        <begin position="308"/>
        <end position="329"/>
    </location>
</feature>
<evidence type="ECO:0000313" key="3">
    <source>
        <dbReference type="Proteomes" id="UP001295794"/>
    </source>
</evidence>
<keyword evidence="3" id="KW-1185">Reference proteome</keyword>
<dbReference type="AlphaFoldDB" id="A0AAD2GZ89"/>
<reference evidence="2" key="1">
    <citation type="submission" date="2023-11" db="EMBL/GenBank/DDBJ databases">
        <authorList>
            <person name="De Vega J J."/>
            <person name="De Vega J J."/>
        </authorList>
    </citation>
    <scope>NUCLEOTIDE SEQUENCE</scope>
</reference>
<evidence type="ECO:0008006" key="4">
    <source>
        <dbReference type="Google" id="ProtNLM"/>
    </source>
</evidence>
<dbReference type="EMBL" id="CAVNYO010000073">
    <property type="protein sequence ID" value="CAK5264887.1"/>
    <property type="molecule type" value="Genomic_DNA"/>
</dbReference>